<sequence length="408" mass="45380">MKVAIITHSSTFEARAHAIGDYFRRRGDDVTWFFSDLDHRTKKTVERSAPGHVYVHLEPFKRNMSMKRMRAIRRFSHDVERELDARMRTDPFDVLWFLLPANSLAGVADRLHERYGTPVVFDIIDLWPESLPVKGLAATPPARMWARLRDAHLGCASLITTECDRYRGIIGLPADRTRALYWYKSRPEGDPGAVGFAPDAAWRKVARDAAPHDGAAPLPVAYLGAVNNIIDIPLITRLLAAMNDIRPVHLHIVGTGERLERFVEQARESVSRVTYHGAVYDEPRKDAILGGCAYGINIMKPTVKVGLSMKSIDYLYCGLPLLNAIGGDSADLVEREGVGVNVNPLDIEATARHVVALAADPVASERMHRAARACYDAHFTEERFNEALDSAVSTFIEPAVHGREGARA</sequence>
<dbReference type="AlphaFoldDB" id="A0A261ES57"/>
<dbReference type="Pfam" id="PF13692">
    <property type="entry name" value="Glyco_trans_1_4"/>
    <property type="match status" value="1"/>
</dbReference>
<dbReference type="Gene3D" id="3.40.50.2000">
    <property type="entry name" value="Glycogen Phosphorylase B"/>
    <property type="match status" value="1"/>
</dbReference>
<protein>
    <submittedName>
        <fullName evidence="1">Glycosyl transferases group 1</fullName>
    </submittedName>
</protein>
<keyword evidence="2" id="KW-1185">Reference proteome</keyword>
<dbReference type="SUPFAM" id="SSF53756">
    <property type="entry name" value="UDP-Glycosyltransferase/glycogen phosphorylase"/>
    <property type="match status" value="1"/>
</dbReference>
<dbReference type="PANTHER" id="PTHR12526">
    <property type="entry name" value="GLYCOSYLTRANSFERASE"/>
    <property type="match status" value="1"/>
</dbReference>
<dbReference type="RefSeq" id="WP_157847199.1">
    <property type="nucleotide sequence ID" value="NZ_MWWQ01000014.1"/>
</dbReference>
<reference evidence="1 2" key="1">
    <citation type="journal article" date="2017" name="BMC Genomics">
        <title>Comparative genomic and phylogenomic analyses of the Bifidobacteriaceae family.</title>
        <authorList>
            <person name="Lugli G.A."/>
            <person name="Milani C."/>
            <person name="Turroni F."/>
            <person name="Duranti S."/>
            <person name="Mancabelli L."/>
            <person name="Mangifesta M."/>
            <person name="Ferrario C."/>
            <person name="Modesto M."/>
            <person name="Mattarelli P."/>
            <person name="Jiri K."/>
            <person name="van Sinderen D."/>
            <person name="Ventura M."/>
        </authorList>
    </citation>
    <scope>NUCLEOTIDE SEQUENCE [LARGE SCALE GENOMIC DNA]</scope>
    <source>
        <strain evidence="1 2">DSM 24744</strain>
    </source>
</reference>
<evidence type="ECO:0000313" key="1">
    <source>
        <dbReference type="EMBL" id="OZG49700.1"/>
    </source>
</evidence>
<dbReference type="Proteomes" id="UP000216454">
    <property type="component" value="Unassembled WGS sequence"/>
</dbReference>
<name>A0A261ES57_9BIFI</name>
<accession>A0A261ES57</accession>
<dbReference type="EMBL" id="MWWQ01000014">
    <property type="protein sequence ID" value="OZG49700.1"/>
    <property type="molecule type" value="Genomic_DNA"/>
</dbReference>
<proteinExistence type="predicted"/>
<keyword evidence="1" id="KW-0808">Transferase</keyword>
<evidence type="ECO:0000313" key="2">
    <source>
        <dbReference type="Proteomes" id="UP000216454"/>
    </source>
</evidence>
<organism evidence="1 2">
    <name type="scientific">Pseudoscardovia suis</name>
    <dbReference type="NCBI Taxonomy" id="987063"/>
    <lineage>
        <taxon>Bacteria</taxon>
        <taxon>Bacillati</taxon>
        <taxon>Actinomycetota</taxon>
        <taxon>Actinomycetes</taxon>
        <taxon>Bifidobacteriales</taxon>
        <taxon>Bifidobacteriaceae</taxon>
        <taxon>Pseudoscardovia</taxon>
    </lineage>
</organism>
<dbReference type="OrthoDB" id="3180470at2"/>
<dbReference type="GO" id="GO:0016740">
    <property type="term" value="F:transferase activity"/>
    <property type="evidence" value="ECO:0007669"/>
    <property type="project" value="UniProtKB-KW"/>
</dbReference>
<comment type="caution">
    <text evidence="1">The sequence shown here is derived from an EMBL/GenBank/DDBJ whole genome shotgun (WGS) entry which is preliminary data.</text>
</comment>
<gene>
    <name evidence="1" type="ORF">PSSU_1524</name>
</gene>